<gene>
    <name evidence="2" type="ORF">HNP48_004655</name>
</gene>
<evidence type="ECO:0000256" key="1">
    <source>
        <dbReference type="SAM" id="SignalP"/>
    </source>
</evidence>
<dbReference type="PROSITE" id="PS51257">
    <property type="entry name" value="PROKAR_LIPOPROTEIN"/>
    <property type="match status" value="1"/>
</dbReference>
<protein>
    <recommendedName>
        <fullName evidence="4">Choice-of-anchor D domain-containing protein</fullName>
    </recommendedName>
</protein>
<reference evidence="2 3" key="1">
    <citation type="submission" date="2020-08" db="EMBL/GenBank/DDBJ databases">
        <title>Functional genomics of gut bacteria from endangered species of beetles.</title>
        <authorList>
            <person name="Carlos-Shanley C."/>
        </authorList>
    </citation>
    <scope>NUCLEOTIDE SEQUENCE [LARGE SCALE GENOMIC DNA]</scope>
    <source>
        <strain evidence="2 3">S00198</strain>
    </source>
</reference>
<dbReference type="EMBL" id="JACHLK010000010">
    <property type="protein sequence ID" value="MBB6561953.1"/>
    <property type="molecule type" value="Genomic_DNA"/>
</dbReference>
<accession>A0A7X0PHD2</accession>
<name>A0A7X0PHD2_9BURK</name>
<evidence type="ECO:0000313" key="2">
    <source>
        <dbReference type="EMBL" id="MBB6561953.1"/>
    </source>
</evidence>
<evidence type="ECO:0008006" key="4">
    <source>
        <dbReference type="Google" id="ProtNLM"/>
    </source>
</evidence>
<feature type="signal peptide" evidence="1">
    <location>
        <begin position="1"/>
        <end position="19"/>
    </location>
</feature>
<dbReference type="RefSeq" id="WP_184861500.1">
    <property type="nucleotide sequence ID" value="NZ_JACHLK010000010.1"/>
</dbReference>
<dbReference type="AlphaFoldDB" id="A0A7X0PHD2"/>
<proteinExistence type="predicted"/>
<evidence type="ECO:0000313" key="3">
    <source>
        <dbReference type="Proteomes" id="UP000575083"/>
    </source>
</evidence>
<organism evidence="2 3">
    <name type="scientific">Acidovorax soli</name>
    <dbReference type="NCBI Taxonomy" id="592050"/>
    <lineage>
        <taxon>Bacteria</taxon>
        <taxon>Pseudomonadati</taxon>
        <taxon>Pseudomonadota</taxon>
        <taxon>Betaproteobacteria</taxon>
        <taxon>Burkholderiales</taxon>
        <taxon>Comamonadaceae</taxon>
        <taxon>Acidovorax</taxon>
    </lineage>
</organism>
<dbReference type="Proteomes" id="UP000575083">
    <property type="component" value="Unassembled WGS sequence"/>
</dbReference>
<sequence>MHISTQRVALFASTAMALALTGCGGGSDEDNGPPPVGDGYTLGGSISGLATNGRLVLQNNGTADLAVNANGGFTFGRRIAAGSTYAVTVSSQPAGQTCTVAQGSGTANSNVGNIAVQCGNLPPARFTVGGNVSGLAAGTSLTLQNNGGDDLAVGSNGGFTFPAALAGGAAYAVTIRTQPSGQGCTVRNGSGTVGSANVGAVEVACATSVALPDGDWQQDLCSQVRPNQWGRNLWRITRESETRVNVTLGLVMYSGANCTGTGSAAPGPAGGGGSFVLARTGSTATATAFWGTWTVPAAVPVVTPAVWARKGASLCILADSTPSVLPDAAIVERTADLSIAGKGCYTRL</sequence>
<feature type="chain" id="PRO_5031077664" description="Choice-of-anchor D domain-containing protein" evidence="1">
    <location>
        <begin position="20"/>
        <end position="348"/>
    </location>
</feature>
<keyword evidence="3" id="KW-1185">Reference proteome</keyword>
<comment type="caution">
    <text evidence="2">The sequence shown here is derived from an EMBL/GenBank/DDBJ whole genome shotgun (WGS) entry which is preliminary data.</text>
</comment>
<keyword evidence="1" id="KW-0732">Signal</keyword>